<gene>
    <name evidence="4" type="ORF">H5P28_17665</name>
</gene>
<dbReference type="PROSITE" id="PS00455">
    <property type="entry name" value="AMP_BINDING"/>
    <property type="match status" value="1"/>
</dbReference>
<dbReference type="Gene3D" id="3.40.50.12780">
    <property type="entry name" value="N-terminal domain of ligase-like"/>
    <property type="match status" value="1"/>
</dbReference>
<evidence type="ECO:0000256" key="2">
    <source>
        <dbReference type="ARBA" id="ARBA00022598"/>
    </source>
</evidence>
<feature type="domain" description="AMP-dependent synthetase/ligase" evidence="3">
    <location>
        <begin position="15"/>
        <end position="399"/>
    </location>
</feature>
<dbReference type="RefSeq" id="WP_185677015.1">
    <property type="nucleotide sequence ID" value="NZ_JACHVB010000060.1"/>
</dbReference>
<accession>A0A842HIB8</accession>
<dbReference type="Proteomes" id="UP000546464">
    <property type="component" value="Unassembled WGS sequence"/>
</dbReference>
<reference evidence="4 5" key="1">
    <citation type="submission" date="2020-07" db="EMBL/GenBank/DDBJ databases">
        <authorList>
            <person name="Feng X."/>
        </authorList>
    </citation>
    <scope>NUCLEOTIDE SEQUENCE [LARGE SCALE GENOMIC DNA]</scope>
    <source>
        <strain evidence="4 5">JCM31066</strain>
    </source>
</reference>
<sequence length="554" mass="59844">MAIGNANVARYLALAAETAPDAPAVKLPHRREGELRFDAVSFGQLKACVRVAAAHLRARGIDRGTRVLLMVKPGFDLIVTVFALFKLGAVPVVIDPGMGWGHFRACVRQSKPEALVGIPAATWLSPLLLRGYRFRSKITVGSRSWRTLLAGALSGAKETGRSADAQVAVAAPSDLAAILFTSGSTGPAKGVRYEHGMFEAQVRLLKNQYRVEPGEVDLTLLPVFALFNPALGMCTVVPEMDPSRPAAADPAKIVEAIQKAGVTNSFGSPALWSLIARYCEREGKTLPSVRRIQMAGAPVPPGLIRRMKPLLPAGEINTPYGATEALPVATISGREVLEETQPLTDEGRGTCVGAVFPEMQARIIRLTDEPLAQMSDALCLPPGEIGEITVCGPSVTRSYEARPDATAAAKLSDPADPAKIWHRMGDLGYFDERGRLWFCGRKAERVRTAQGDLYTDCCEAIFNRQPDVYRSALIGLGQPGKQVPAIVIEPEPGKFPSTPSARQAFEKKILAVAATHPVTSPVKRVFFEQRFPVDVRHNAKIHRLTLAKKFSKAL</sequence>
<dbReference type="SUPFAM" id="SSF56801">
    <property type="entry name" value="Acetyl-CoA synthetase-like"/>
    <property type="match status" value="1"/>
</dbReference>
<name>A0A842HIB8_9BACT</name>
<evidence type="ECO:0000256" key="1">
    <source>
        <dbReference type="ARBA" id="ARBA00006432"/>
    </source>
</evidence>
<keyword evidence="2" id="KW-0436">Ligase</keyword>
<dbReference type="EMBL" id="JACHVB010000060">
    <property type="protein sequence ID" value="MBC2596099.1"/>
    <property type="molecule type" value="Genomic_DNA"/>
</dbReference>
<dbReference type="Pfam" id="PF00501">
    <property type="entry name" value="AMP-binding"/>
    <property type="match status" value="1"/>
</dbReference>
<dbReference type="InterPro" id="IPR020845">
    <property type="entry name" value="AMP-binding_CS"/>
</dbReference>
<dbReference type="InterPro" id="IPR000873">
    <property type="entry name" value="AMP-dep_synth/lig_dom"/>
</dbReference>
<comment type="similarity">
    <text evidence="1">Belongs to the ATP-dependent AMP-binding enzyme family.</text>
</comment>
<dbReference type="GO" id="GO:0006631">
    <property type="term" value="P:fatty acid metabolic process"/>
    <property type="evidence" value="ECO:0007669"/>
    <property type="project" value="TreeGrafter"/>
</dbReference>
<keyword evidence="5" id="KW-1185">Reference proteome</keyword>
<comment type="caution">
    <text evidence="4">The sequence shown here is derived from an EMBL/GenBank/DDBJ whole genome shotgun (WGS) entry which is preliminary data.</text>
</comment>
<dbReference type="NCBIfam" id="NF006754">
    <property type="entry name" value="PRK09274.1"/>
    <property type="match status" value="1"/>
</dbReference>
<evidence type="ECO:0000259" key="3">
    <source>
        <dbReference type="Pfam" id="PF00501"/>
    </source>
</evidence>
<dbReference type="InterPro" id="IPR042099">
    <property type="entry name" value="ANL_N_sf"/>
</dbReference>
<dbReference type="GO" id="GO:0031956">
    <property type="term" value="F:medium-chain fatty acid-CoA ligase activity"/>
    <property type="evidence" value="ECO:0007669"/>
    <property type="project" value="TreeGrafter"/>
</dbReference>
<dbReference type="PANTHER" id="PTHR43201:SF5">
    <property type="entry name" value="MEDIUM-CHAIN ACYL-COA LIGASE ACSF2, MITOCHONDRIAL"/>
    <property type="match status" value="1"/>
</dbReference>
<protein>
    <submittedName>
        <fullName evidence="4">AMP-binding protein</fullName>
    </submittedName>
</protein>
<organism evidence="4 5">
    <name type="scientific">Ruficoccus amylovorans</name>
    <dbReference type="NCBI Taxonomy" id="1804625"/>
    <lineage>
        <taxon>Bacteria</taxon>
        <taxon>Pseudomonadati</taxon>
        <taxon>Verrucomicrobiota</taxon>
        <taxon>Opitutia</taxon>
        <taxon>Puniceicoccales</taxon>
        <taxon>Cerasicoccaceae</taxon>
        <taxon>Ruficoccus</taxon>
    </lineage>
</organism>
<dbReference type="AlphaFoldDB" id="A0A842HIB8"/>
<evidence type="ECO:0000313" key="5">
    <source>
        <dbReference type="Proteomes" id="UP000546464"/>
    </source>
</evidence>
<proteinExistence type="inferred from homology"/>
<evidence type="ECO:0000313" key="4">
    <source>
        <dbReference type="EMBL" id="MBC2596099.1"/>
    </source>
</evidence>
<dbReference type="PANTHER" id="PTHR43201">
    <property type="entry name" value="ACYL-COA SYNTHETASE"/>
    <property type="match status" value="1"/>
</dbReference>